<dbReference type="GO" id="GO:0004523">
    <property type="term" value="F:RNA-DNA hybrid ribonuclease activity"/>
    <property type="evidence" value="ECO:0007669"/>
    <property type="project" value="InterPro"/>
</dbReference>
<dbReference type="EMBL" id="JANJYJ010000005">
    <property type="protein sequence ID" value="KAK3210656.1"/>
    <property type="molecule type" value="Genomic_DNA"/>
</dbReference>
<dbReference type="AlphaFoldDB" id="A0AAE0AB28"/>
<evidence type="ECO:0000313" key="2">
    <source>
        <dbReference type="EMBL" id="KAK3210656.1"/>
    </source>
</evidence>
<protein>
    <recommendedName>
        <fullName evidence="1">RNase H type-1 domain-containing protein</fullName>
    </recommendedName>
</protein>
<evidence type="ECO:0000259" key="1">
    <source>
        <dbReference type="Pfam" id="PF13456"/>
    </source>
</evidence>
<dbReference type="Pfam" id="PF13456">
    <property type="entry name" value="RVT_3"/>
    <property type="match status" value="1"/>
</dbReference>
<dbReference type="InterPro" id="IPR052929">
    <property type="entry name" value="RNase_H-like_EbsB-rel"/>
</dbReference>
<feature type="domain" description="RNase H type-1" evidence="1">
    <location>
        <begin position="17"/>
        <end position="138"/>
    </location>
</feature>
<dbReference type="Proteomes" id="UP001281410">
    <property type="component" value="Unassembled WGS sequence"/>
</dbReference>
<sequence>MWWEGWHPPPSGGLKLNTDATVPQGGNSFGIGAVIRDSEGKIVLALSKFAHSCFFVEVCEALALREGLCLTKQHDLSTGWVEVYAANVAAGVNSTEPCRNVVCFVFNDISALCKDVGVSKCKAISRCENGVVHNLASLAVSSSKDHL</sequence>
<dbReference type="GO" id="GO:0003676">
    <property type="term" value="F:nucleic acid binding"/>
    <property type="evidence" value="ECO:0007669"/>
    <property type="project" value="InterPro"/>
</dbReference>
<dbReference type="InterPro" id="IPR036397">
    <property type="entry name" value="RNaseH_sf"/>
</dbReference>
<name>A0AAE0AB28_9ROSI</name>
<gene>
    <name evidence="2" type="ORF">Dsin_015362</name>
</gene>
<comment type="caution">
    <text evidence="2">The sequence shown here is derived from an EMBL/GenBank/DDBJ whole genome shotgun (WGS) entry which is preliminary data.</text>
</comment>
<reference evidence="2" key="1">
    <citation type="journal article" date="2023" name="Plant J.">
        <title>Genome sequences and population genomics provide insights into the demographic history, inbreeding, and mutation load of two 'living fossil' tree species of Dipteronia.</title>
        <authorList>
            <person name="Feng Y."/>
            <person name="Comes H.P."/>
            <person name="Chen J."/>
            <person name="Zhu S."/>
            <person name="Lu R."/>
            <person name="Zhang X."/>
            <person name="Li P."/>
            <person name="Qiu J."/>
            <person name="Olsen K.M."/>
            <person name="Qiu Y."/>
        </authorList>
    </citation>
    <scope>NUCLEOTIDE SEQUENCE</scope>
    <source>
        <strain evidence="2">NBL</strain>
    </source>
</reference>
<evidence type="ECO:0000313" key="3">
    <source>
        <dbReference type="Proteomes" id="UP001281410"/>
    </source>
</evidence>
<dbReference type="PANTHER" id="PTHR47074">
    <property type="entry name" value="BNAC02G40300D PROTEIN"/>
    <property type="match status" value="1"/>
</dbReference>
<dbReference type="PANTHER" id="PTHR47074:SF79">
    <property type="entry name" value="PUTATIVE-RELATED"/>
    <property type="match status" value="1"/>
</dbReference>
<keyword evidence="3" id="KW-1185">Reference proteome</keyword>
<dbReference type="InterPro" id="IPR002156">
    <property type="entry name" value="RNaseH_domain"/>
</dbReference>
<organism evidence="2 3">
    <name type="scientific">Dipteronia sinensis</name>
    <dbReference type="NCBI Taxonomy" id="43782"/>
    <lineage>
        <taxon>Eukaryota</taxon>
        <taxon>Viridiplantae</taxon>
        <taxon>Streptophyta</taxon>
        <taxon>Embryophyta</taxon>
        <taxon>Tracheophyta</taxon>
        <taxon>Spermatophyta</taxon>
        <taxon>Magnoliopsida</taxon>
        <taxon>eudicotyledons</taxon>
        <taxon>Gunneridae</taxon>
        <taxon>Pentapetalae</taxon>
        <taxon>rosids</taxon>
        <taxon>malvids</taxon>
        <taxon>Sapindales</taxon>
        <taxon>Sapindaceae</taxon>
        <taxon>Hippocastanoideae</taxon>
        <taxon>Acereae</taxon>
        <taxon>Dipteronia</taxon>
    </lineage>
</organism>
<proteinExistence type="predicted"/>
<dbReference type="Gene3D" id="3.30.420.10">
    <property type="entry name" value="Ribonuclease H-like superfamily/Ribonuclease H"/>
    <property type="match status" value="1"/>
</dbReference>
<accession>A0AAE0AB28</accession>